<accession>A0A5C5YH55</accession>
<keyword evidence="2 3" id="KW-0040">ANK repeat</keyword>
<feature type="repeat" description="ANK" evidence="3">
    <location>
        <begin position="127"/>
        <end position="159"/>
    </location>
</feature>
<evidence type="ECO:0000313" key="6">
    <source>
        <dbReference type="EMBL" id="TWT73941.1"/>
    </source>
</evidence>
<dbReference type="Pfam" id="PF12796">
    <property type="entry name" value="Ank_2"/>
    <property type="match status" value="1"/>
</dbReference>
<dbReference type="Gene3D" id="1.25.40.20">
    <property type="entry name" value="Ankyrin repeat-containing domain"/>
    <property type="match status" value="2"/>
</dbReference>
<dbReference type="SUPFAM" id="SSF48403">
    <property type="entry name" value="Ankyrin repeat"/>
    <property type="match status" value="1"/>
</dbReference>
<dbReference type="InterPro" id="IPR050889">
    <property type="entry name" value="Dendritic_Spine_Reg/Scaffold"/>
</dbReference>
<dbReference type="EMBL" id="SJPK01000002">
    <property type="protein sequence ID" value="TWT73941.1"/>
    <property type="molecule type" value="Genomic_DNA"/>
</dbReference>
<keyword evidence="7" id="KW-1185">Reference proteome</keyword>
<protein>
    <submittedName>
        <fullName evidence="6">Ankyrin repeats (3 copies)</fullName>
    </submittedName>
</protein>
<dbReference type="PANTHER" id="PTHR24166:SF58">
    <property type="entry name" value="ANKYCORBIN-LIKE"/>
    <property type="match status" value="1"/>
</dbReference>
<feature type="chain" id="PRO_5023081148" evidence="5">
    <location>
        <begin position="22"/>
        <end position="249"/>
    </location>
</feature>
<evidence type="ECO:0000256" key="5">
    <source>
        <dbReference type="SAM" id="SignalP"/>
    </source>
</evidence>
<dbReference type="PROSITE" id="PS51257">
    <property type="entry name" value="PROKAR_LIPOPROTEIN"/>
    <property type="match status" value="1"/>
</dbReference>
<dbReference type="RefSeq" id="WP_146390019.1">
    <property type="nucleotide sequence ID" value="NZ_SJPK01000002.1"/>
</dbReference>
<feature type="region of interest" description="Disordered" evidence="4">
    <location>
        <begin position="32"/>
        <end position="92"/>
    </location>
</feature>
<dbReference type="PANTHER" id="PTHR24166">
    <property type="entry name" value="ROLLING PEBBLES, ISOFORM B"/>
    <property type="match status" value="1"/>
</dbReference>
<evidence type="ECO:0000313" key="7">
    <source>
        <dbReference type="Proteomes" id="UP000318053"/>
    </source>
</evidence>
<name>A0A5C5YH55_9BACT</name>
<feature type="signal peptide" evidence="5">
    <location>
        <begin position="1"/>
        <end position="21"/>
    </location>
</feature>
<evidence type="ECO:0000256" key="2">
    <source>
        <dbReference type="ARBA" id="ARBA00023043"/>
    </source>
</evidence>
<keyword evidence="5" id="KW-0732">Signal</keyword>
<evidence type="ECO:0000256" key="3">
    <source>
        <dbReference type="PROSITE-ProRule" id="PRU00023"/>
    </source>
</evidence>
<dbReference type="SMART" id="SM00248">
    <property type="entry name" value="ANK"/>
    <property type="match status" value="3"/>
</dbReference>
<gene>
    <name evidence="6" type="ORF">CA85_08230</name>
</gene>
<keyword evidence="1" id="KW-0677">Repeat</keyword>
<dbReference type="PROSITE" id="PS50088">
    <property type="entry name" value="ANK_REPEAT"/>
    <property type="match status" value="3"/>
</dbReference>
<sequence length="249" mass="25980" precursor="true">MNKTHLLRIATSLSRALPCIALLLLVGCGKSPDSTAESADPLGAEHSQQSVDEPDDEQANIVEETVSAAEDEPRTESPAAESPATESPAAQSPADLAQWMDNALNGNTEAIEQSIEAGADVNAIDEGQRTALMLAGFNGHSGTVKVLLDHGAELGLRDTMGRTALMFAATGDNAEAVKTLLDAGAEVNATDTGEGFTALMHAAAEGQLAVVKELLKHDADKTRRDIDGDNAKNFAEQNGHAEVVEVLSE</sequence>
<dbReference type="Proteomes" id="UP000318053">
    <property type="component" value="Unassembled WGS sequence"/>
</dbReference>
<reference evidence="6 7" key="1">
    <citation type="submission" date="2019-02" db="EMBL/GenBank/DDBJ databases">
        <title>Deep-cultivation of Planctomycetes and their phenomic and genomic characterization uncovers novel biology.</title>
        <authorList>
            <person name="Wiegand S."/>
            <person name="Jogler M."/>
            <person name="Boedeker C."/>
            <person name="Pinto D."/>
            <person name="Vollmers J."/>
            <person name="Rivas-Marin E."/>
            <person name="Kohn T."/>
            <person name="Peeters S.H."/>
            <person name="Heuer A."/>
            <person name="Rast P."/>
            <person name="Oberbeckmann S."/>
            <person name="Bunk B."/>
            <person name="Jeske O."/>
            <person name="Meyerdierks A."/>
            <person name="Storesund J.E."/>
            <person name="Kallscheuer N."/>
            <person name="Luecker S."/>
            <person name="Lage O.M."/>
            <person name="Pohl T."/>
            <person name="Merkel B.J."/>
            <person name="Hornburger P."/>
            <person name="Mueller R.-W."/>
            <person name="Bruemmer F."/>
            <person name="Labrenz M."/>
            <person name="Spormann A.M."/>
            <person name="Op Den Camp H."/>
            <person name="Overmann J."/>
            <person name="Amann R."/>
            <person name="Jetten M.S.M."/>
            <person name="Mascher T."/>
            <person name="Medema M.H."/>
            <person name="Devos D.P."/>
            <person name="Kaster A.-K."/>
            <person name="Ovreas L."/>
            <person name="Rohde M."/>
            <person name="Galperin M.Y."/>
            <person name="Jogler C."/>
        </authorList>
    </citation>
    <scope>NUCLEOTIDE SEQUENCE [LARGE SCALE GENOMIC DNA]</scope>
    <source>
        <strain evidence="6 7">CA85</strain>
    </source>
</reference>
<proteinExistence type="predicted"/>
<organism evidence="6 7">
    <name type="scientific">Allorhodopirellula solitaria</name>
    <dbReference type="NCBI Taxonomy" id="2527987"/>
    <lineage>
        <taxon>Bacteria</taxon>
        <taxon>Pseudomonadati</taxon>
        <taxon>Planctomycetota</taxon>
        <taxon>Planctomycetia</taxon>
        <taxon>Pirellulales</taxon>
        <taxon>Pirellulaceae</taxon>
        <taxon>Allorhodopirellula</taxon>
    </lineage>
</organism>
<comment type="caution">
    <text evidence="6">The sequence shown here is derived from an EMBL/GenBank/DDBJ whole genome shotgun (WGS) entry which is preliminary data.</text>
</comment>
<dbReference type="InterPro" id="IPR002110">
    <property type="entry name" value="Ankyrin_rpt"/>
</dbReference>
<feature type="repeat" description="ANK" evidence="3">
    <location>
        <begin position="194"/>
        <end position="226"/>
    </location>
</feature>
<feature type="compositionally biased region" description="Low complexity" evidence="4">
    <location>
        <begin position="76"/>
        <end position="92"/>
    </location>
</feature>
<dbReference type="InterPro" id="IPR036770">
    <property type="entry name" value="Ankyrin_rpt-contain_sf"/>
</dbReference>
<evidence type="ECO:0000256" key="4">
    <source>
        <dbReference type="SAM" id="MobiDB-lite"/>
    </source>
</evidence>
<feature type="repeat" description="ANK" evidence="3">
    <location>
        <begin position="160"/>
        <end position="192"/>
    </location>
</feature>
<dbReference type="Pfam" id="PF00023">
    <property type="entry name" value="Ank"/>
    <property type="match status" value="1"/>
</dbReference>
<dbReference type="AlphaFoldDB" id="A0A5C5YH55"/>
<evidence type="ECO:0000256" key="1">
    <source>
        <dbReference type="ARBA" id="ARBA00022737"/>
    </source>
</evidence>
<dbReference type="OrthoDB" id="281799at2"/>
<dbReference type="PROSITE" id="PS50297">
    <property type="entry name" value="ANK_REP_REGION"/>
    <property type="match status" value="3"/>
</dbReference>